<comment type="subcellular location">
    <subcellularLocation>
        <location evidence="2">Membrane</location>
        <topology evidence="2">Single-pass membrane protein</topology>
    </subcellularLocation>
</comment>
<dbReference type="InterPro" id="IPR013083">
    <property type="entry name" value="Znf_RING/FYVE/PHD"/>
</dbReference>
<evidence type="ECO:0000256" key="2">
    <source>
        <dbReference type="ARBA" id="ARBA00004167"/>
    </source>
</evidence>
<keyword evidence="18" id="KW-1185">Reference proteome</keyword>
<dbReference type="EMBL" id="JAAMPC010000004">
    <property type="protein sequence ID" value="KAG2314019.1"/>
    <property type="molecule type" value="Genomic_DNA"/>
</dbReference>
<dbReference type="OrthoDB" id="8062037at2759"/>
<keyword evidence="12 15" id="KW-0472">Membrane</keyword>
<comment type="catalytic activity">
    <reaction evidence="1">
        <text>S-ubiquitinyl-[E2 ubiquitin-conjugating enzyme]-L-cysteine + [acceptor protein]-L-lysine = [E2 ubiquitin-conjugating enzyme]-L-cysteine + N(6)-ubiquitinyl-[acceptor protein]-L-lysine.</text>
        <dbReference type="EC" id="2.3.2.27"/>
    </reaction>
</comment>
<evidence type="ECO:0000256" key="5">
    <source>
        <dbReference type="ARBA" id="ARBA00022679"/>
    </source>
</evidence>
<keyword evidence="11 15" id="KW-1133">Transmembrane helix</keyword>
<comment type="similarity">
    <text evidence="13">Belongs to the RING-type zinc finger family. ATL subfamily.</text>
</comment>
<comment type="pathway">
    <text evidence="3">Protein modification; protein ubiquitination.</text>
</comment>
<evidence type="ECO:0000256" key="9">
    <source>
        <dbReference type="ARBA" id="ARBA00022786"/>
    </source>
</evidence>
<dbReference type="PANTHER" id="PTHR46913:SF1">
    <property type="entry name" value="RING-H2 FINGER PROTEIN ATL16"/>
    <property type="match status" value="1"/>
</dbReference>
<evidence type="ECO:0000256" key="12">
    <source>
        <dbReference type="ARBA" id="ARBA00023136"/>
    </source>
</evidence>
<dbReference type="AlphaFoldDB" id="A0A8X8AV27"/>
<keyword evidence="6 15" id="KW-0812">Transmembrane</keyword>
<evidence type="ECO:0000256" key="11">
    <source>
        <dbReference type="ARBA" id="ARBA00022989"/>
    </source>
</evidence>
<dbReference type="Gene3D" id="3.30.40.10">
    <property type="entry name" value="Zinc/RING finger domain, C3HC4 (zinc finger)"/>
    <property type="match status" value="1"/>
</dbReference>
<keyword evidence="9" id="KW-0833">Ubl conjugation pathway</keyword>
<dbReference type="GO" id="GO:0016567">
    <property type="term" value="P:protein ubiquitination"/>
    <property type="evidence" value="ECO:0007669"/>
    <property type="project" value="InterPro"/>
</dbReference>
<proteinExistence type="inferred from homology"/>
<dbReference type="EC" id="2.3.2.27" evidence="4"/>
<dbReference type="PANTHER" id="PTHR46913">
    <property type="entry name" value="RING-H2 FINGER PROTEIN ATL16"/>
    <property type="match status" value="1"/>
</dbReference>
<dbReference type="SUPFAM" id="SSF57850">
    <property type="entry name" value="RING/U-box"/>
    <property type="match status" value="1"/>
</dbReference>
<dbReference type="InterPro" id="IPR044600">
    <property type="entry name" value="ATL1/ATL16-like"/>
</dbReference>
<evidence type="ECO:0000259" key="16">
    <source>
        <dbReference type="PROSITE" id="PS50089"/>
    </source>
</evidence>
<dbReference type="Proteomes" id="UP000886595">
    <property type="component" value="Unassembled WGS sequence"/>
</dbReference>
<organism evidence="17 18">
    <name type="scientific">Brassica carinata</name>
    <name type="common">Ethiopian mustard</name>
    <name type="synonym">Abyssinian cabbage</name>
    <dbReference type="NCBI Taxonomy" id="52824"/>
    <lineage>
        <taxon>Eukaryota</taxon>
        <taxon>Viridiplantae</taxon>
        <taxon>Streptophyta</taxon>
        <taxon>Embryophyta</taxon>
        <taxon>Tracheophyta</taxon>
        <taxon>Spermatophyta</taxon>
        <taxon>Magnoliopsida</taxon>
        <taxon>eudicotyledons</taxon>
        <taxon>Gunneridae</taxon>
        <taxon>Pentapetalae</taxon>
        <taxon>rosids</taxon>
        <taxon>malvids</taxon>
        <taxon>Brassicales</taxon>
        <taxon>Brassicaceae</taxon>
        <taxon>Brassiceae</taxon>
        <taxon>Brassica</taxon>
    </lineage>
</organism>
<evidence type="ECO:0000256" key="10">
    <source>
        <dbReference type="ARBA" id="ARBA00022833"/>
    </source>
</evidence>
<keyword evidence="5" id="KW-0808">Transferase</keyword>
<evidence type="ECO:0000256" key="4">
    <source>
        <dbReference type="ARBA" id="ARBA00012483"/>
    </source>
</evidence>
<feature type="transmembrane region" description="Helical" evidence="15">
    <location>
        <begin position="26"/>
        <end position="45"/>
    </location>
</feature>
<evidence type="ECO:0000256" key="15">
    <source>
        <dbReference type="SAM" id="Phobius"/>
    </source>
</evidence>
<dbReference type="Pfam" id="PF13639">
    <property type="entry name" value="zf-RING_2"/>
    <property type="match status" value="1"/>
</dbReference>
<dbReference type="PROSITE" id="PS50089">
    <property type="entry name" value="ZF_RING_2"/>
    <property type="match status" value="1"/>
</dbReference>
<keyword evidence="10" id="KW-0862">Zinc</keyword>
<feature type="domain" description="RING-type" evidence="16">
    <location>
        <begin position="79"/>
        <end position="121"/>
    </location>
</feature>
<keyword evidence="8 14" id="KW-0863">Zinc-finger</keyword>
<evidence type="ECO:0000256" key="6">
    <source>
        <dbReference type="ARBA" id="ARBA00022692"/>
    </source>
</evidence>
<dbReference type="GO" id="GO:0061630">
    <property type="term" value="F:ubiquitin protein ligase activity"/>
    <property type="evidence" value="ECO:0007669"/>
    <property type="project" value="UniProtKB-EC"/>
</dbReference>
<dbReference type="GO" id="GO:0008270">
    <property type="term" value="F:zinc ion binding"/>
    <property type="evidence" value="ECO:0007669"/>
    <property type="project" value="UniProtKB-KW"/>
</dbReference>
<evidence type="ECO:0000313" key="17">
    <source>
        <dbReference type="EMBL" id="KAG2314019.1"/>
    </source>
</evidence>
<evidence type="ECO:0000256" key="13">
    <source>
        <dbReference type="ARBA" id="ARBA00024209"/>
    </source>
</evidence>
<protein>
    <recommendedName>
        <fullName evidence="4">RING-type E3 ubiquitin transferase</fullName>
        <ecNumber evidence="4">2.3.2.27</ecNumber>
    </recommendedName>
</protein>
<dbReference type="SMART" id="SM00184">
    <property type="entry name" value="RING"/>
    <property type="match status" value="1"/>
</dbReference>
<evidence type="ECO:0000256" key="8">
    <source>
        <dbReference type="ARBA" id="ARBA00022771"/>
    </source>
</evidence>
<evidence type="ECO:0000256" key="1">
    <source>
        <dbReference type="ARBA" id="ARBA00000900"/>
    </source>
</evidence>
<comment type="caution">
    <text evidence="17">The sequence shown here is derived from an EMBL/GenBank/DDBJ whole genome shotgun (WGS) entry which is preliminary data.</text>
</comment>
<sequence>MFIILLDPLTLALLLIVVIKNAHNDFLVGIILVSLGFLGLLYCWAYKRYCVDHDDPSVLIRSIPVVDFNPQNFEDGLECVICLSELADGDKAKLLPSCKHWFHAHCIDAWLESQATCPICRTSVCVGTGFHPPTKA</sequence>
<evidence type="ECO:0000256" key="7">
    <source>
        <dbReference type="ARBA" id="ARBA00022723"/>
    </source>
</evidence>
<evidence type="ECO:0000313" key="18">
    <source>
        <dbReference type="Proteomes" id="UP000886595"/>
    </source>
</evidence>
<evidence type="ECO:0000256" key="14">
    <source>
        <dbReference type="PROSITE-ProRule" id="PRU00175"/>
    </source>
</evidence>
<evidence type="ECO:0000256" key="3">
    <source>
        <dbReference type="ARBA" id="ARBA00004906"/>
    </source>
</evidence>
<accession>A0A8X8AV27</accession>
<reference evidence="17 18" key="1">
    <citation type="submission" date="2020-02" db="EMBL/GenBank/DDBJ databases">
        <authorList>
            <person name="Ma Q."/>
            <person name="Huang Y."/>
            <person name="Song X."/>
            <person name="Pei D."/>
        </authorList>
    </citation>
    <scope>NUCLEOTIDE SEQUENCE [LARGE SCALE GENOMIC DNA]</scope>
    <source>
        <strain evidence="17">Sxm20200214</strain>
        <tissue evidence="17">Leaf</tissue>
    </source>
</reference>
<keyword evidence="7" id="KW-0479">Metal-binding</keyword>
<name>A0A8X8AV27_BRACI</name>
<gene>
    <name evidence="17" type="ORF">Bca52824_017141</name>
</gene>
<dbReference type="GO" id="GO:0016020">
    <property type="term" value="C:membrane"/>
    <property type="evidence" value="ECO:0007669"/>
    <property type="project" value="UniProtKB-SubCell"/>
</dbReference>
<dbReference type="InterPro" id="IPR001841">
    <property type="entry name" value="Znf_RING"/>
</dbReference>